<protein>
    <submittedName>
        <fullName evidence="3">Uncharacterized protein LOC109505685</fullName>
    </submittedName>
</protein>
<name>A0A8N4I7K4_ELAGV</name>
<dbReference type="PANTHER" id="PTHR45669:SF60">
    <property type="entry name" value="GLUTAREDOXIN FAMILY PROTEIN, EXPRESSED"/>
    <property type="match status" value="1"/>
</dbReference>
<dbReference type="PANTHER" id="PTHR45669">
    <property type="entry name" value="GLUTAREDOXIN DOMAIN-CONTAINING CYSTEINE-RICH PROTEIN CG12206-RELATED"/>
    <property type="match status" value="1"/>
</dbReference>
<evidence type="ECO:0000256" key="1">
    <source>
        <dbReference type="SAM" id="MobiDB-lite"/>
    </source>
</evidence>
<proteinExistence type="predicted"/>
<accession>A0A8N4I7K4</accession>
<feature type="compositionally biased region" description="Basic residues" evidence="1">
    <location>
        <begin position="136"/>
        <end position="153"/>
    </location>
</feature>
<dbReference type="RefSeq" id="XP_029119306.1">
    <property type="nucleotide sequence ID" value="XM_029263473.1"/>
</dbReference>
<dbReference type="AlphaFoldDB" id="A0A8N4I7K4"/>
<gene>
    <name evidence="3" type="primary">LOC109505685</name>
</gene>
<dbReference type="SUPFAM" id="SSF52833">
    <property type="entry name" value="Thioredoxin-like"/>
    <property type="match status" value="1"/>
</dbReference>
<feature type="region of interest" description="Disordered" evidence="1">
    <location>
        <begin position="97"/>
        <end position="157"/>
    </location>
</feature>
<reference evidence="3" key="1">
    <citation type="submission" date="2025-08" db="UniProtKB">
        <authorList>
            <consortium name="RefSeq"/>
        </authorList>
    </citation>
    <scope>IDENTIFICATION</scope>
</reference>
<sequence length="215" mass="24666">MDGLDNLSSPTSASKKPYLLPRSLMYHHHHRPIKAKDEHPAVKPLWVHLADEPKRHKVVLLSTSLHGIRQTHEDCCTVRAILRGFCIAVDERDVSMDAESRGVGGGGPRRRSCGRAEEMQTAPSTGVGHGEGTDRGRRRSCGRKRQGRGRFRIVGRERRERGRRGRLRIEVFHGFSSLFRRRRHDHERERGARVSFPSFYFFPSLLLAFPFKLKD</sequence>
<evidence type="ECO:0000313" key="2">
    <source>
        <dbReference type="Proteomes" id="UP000504607"/>
    </source>
</evidence>
<dbReference type="InterPro" id="IPR036249">
    <property type="entry name" value="Thioredoxin-like_sf"/>
</dbReference>
<dbReference type="Proteomes" id="UP000504607">
    <property type="component" value="Chromosome 3"/>
</dbReference>
<evidence type="ECO:0000313" key="3">
    <source>
        <dbReference type="RefSeq" id="XP_029119306.1"/>
    </source>
</evidence>
<keyword evidence="2" id="KW-1185">Reference proteome</keyword>
<organism evidence="2 3">
    <name type="scientific">Elaeis guineensis var. tenera</name>
    <name type="common">Oil palm</name>
    <dbReference type="NCBI Taxonomy" id="51953"/>
    <lineage>
        <taxon>Eukaryota</taxon>
        <taxon>Viridiplantae</taxon>
        <taxon>Streptophyta</taxon>
        <taxon>Embryophyta</taxon>
        <taxon>Tracheophyta</taxon>
        <taxon>Spermatophyta</taxon>
        <taxon>Magnoliopsida</taxon>
        <taxon>Liliopsida</taxon>
        <taxon>Arecaceae</taxon>
        <taxon>Arecoideae</taxon>
        <taxon>Cocoseae</taxon>
        <taxon>Elaeidinae</taxon>
        <taxon>Elaeis</taxon>
    </lineage>
</organism>
<dbReference type="OrthoDB" id="423313at2759"/>